<dbReference type="SMART" id="SM00954">
    <property type="entry name" value="RelA_SpoT"/>
    <property type="match status" value="1"/>
</dbReference>
<dbReference type="RefSeq" id="WP_186860139.1">
    <property type="nucleotide sequence ID" value="NZ_JACOOO010000022.1"/>
</dbReference>
<evidence type="ECO:0000313" key="3">
    <source>
        <dbReference type="EMBL" id="MBC5629421.1"/>
    </source>
</evidence>
<name>A0ABR7DDE4_9CLOT</name>
<dbReference type="PANTHER" id="PTHR41773:SF1">
    <property type="entry name" value="RELA_SPOT DOMAIN-CONTAINING PROTEIN"/>
    <property type="match status" value="1"/>
</dbReference>
<evidence type="ECO:0000313" key="4">
    <source>
        <dbReference type="Proteomes" id="UP000596929"/>
    </source>
</evidence>
<organism evidence="3 4">
    <name type="scientific">Clostridium hominis</name>
    <dbReference type="NCBI Taxonomy" id="2763036"/>
    <lineage>
        <taxon>Bacteria</taxon>
        <taxon>Bacillati</taxon>
        <taxon>Bacillota</taxon>
        <taxon>Clostridia</taxon>
        <taxon>Eubacteriales</taxon>
        <taxon>Clostridiaceae</taxon>
        <taxon>Clostridium</taxon>
    </lineage>
</organism>
<dbReference type="Pfam" id="PF04607">
    <property type="entry name" value="RelA_SpoT"/>
    <property type="match status" value="1"/>
</dbReference>
<comment type="caution">
    <text evidence="3">The sequence shown here is derived from an EMBL/GenBank/DDBJ whole genome shotgun (WGS) entry which is preliminary data.</text>
</comment>
<reference evidence="3 4" key="1">
    <citation type="submission" date="2020-08" db="EMBL/GenBank/DDBJ databases">
        <title>Genome public.</title>
        <authorList>
            <person name="Liu C."/>
            <person name="Sun Q."/>
        </authorList>
    </citation>
    <scope>NUCLEOTIDE SEQUENCE [LARGE SCALE GENOMIC DNA]</scope>
    <source>
        <strain evidence="3 4">NSJ-6</strain>
    </source>
</reference>
<protein>
    <submittedName>
        <fullName evidence="3">(P)ppGpp synthetase</fullName>
    </submittedName>
</protein>
<dbReference type="InterPro" id="IPR007685">
    <property type="entry name" value="RelA_SpoT"/>
</dbReference>
<accession>A0ABR7DDE4</accession>
<dbReference type="PANTHER" id="PTHR41773">
    <property type="entry name" value="GTP PYROPHOSPHATASE-RELATED"/>
    <property type="match status" value="1"/>
</dbReference>
<comment type="pathway">
    <text evidence="1">Purine metabolism; ppGpp biosynthesis; ppGpp from GTP: step 1/2.</text>
</comment>
<feature type="domain" description="RelA/SpoT" evidence="2">
    <location>
        <begin position="50"/>
        <end position="186"/>
    </location>
</feature>
<gene>
    <name evidence="3" type="ORF">H8S20_11025</name>
</gene>
<proteinExistence type="predicted"/>
<sequence>MSIKEFEYLDIAINELNDKSDFLEECCIPLEEAFSDILSNSACDFTNISCRVKSSKSLKEKILRNRYYKKFPDANQLIYNLSDLIGIRIECKFGDDEKNIYRFLKKYFNRKYNEDYFFNEKYTNILLKLSGKQPQKQKNGFTIYRLDGKYIYNDITIPFELQIKSLVNMFWGEIEHQIIYKNSHYIIEDQFLKDLMNSIKNSLTMIDKQLLTVLNHVESKKNKDSSSRKKHLEEIVSKLIYDLFSRKMKDSINMIIDFKDSCETIVRYTFFADDNKSDSESTEILINALNRLNQISDEDIDFDSDLNFERKPVYNNSFSKTLGKYFEGVLNTEFSWNLFFRILFALEPLNNVGDFEKFLSFLKLNYTESKYINKQKEILINAFNDDFNIIDEAIQLQVAKTLISIDKIDIVYDYNIAEINDAIEYTYKYISDNINSIDEWNVNSHSILESLTKDITDSIE</sequence>
<dbReference type="SUPFAM" id="SSF81301">
    <property type="entry name" value="Nucleotidyltransferase"/>
    <property type="match status" value="1"/>
</dbReference>
<dbReference type="EMBL" id="JACOOO010000022">
    <property type="protein sequence ID" value="MBC5629421.1"/>
    <property type="molecule type" value="Genomic_DNA"/>
</dbReference>
<keyword evidence="4" id="KW-1185">Reference proteome</keyword>
<evidence type="ECO:0000259" key="2">
    <source>
        <dbReference type="SMART" id="SM00954"/>
    </source>
</evidence>
<evidence type="ECO:0000256" key="1">
    <source>
        <dbReference type="ARBA" id="ARBA00004976"/>
    </source>
</evidence>
<dbReference type="Proteomes" id="UP000596929">
    <property type="component" value="Unassembled WGS sequence"/>
</dbReference>
<dbReference type="Gene3D" id="3.30.460.10">
    <property type="entry name" value="Beta Polymerase, domain 2"/>
    <property type="match status" value="1"/>
</dbReference>
<dbReference type="InterPro" id="IPR043519">
    <property type="entry name" value="NT_sf"/>
</dbReference>